<name>A0A923H8W9_9FLAO</name>
<evidence type="ECO:0008006" key="3">
    <source>
        <dbReference type="Google" id="ProtNLM"/>
    </source>
</evidence>
<dbReference type="EMBL" id="JACNMF010000001">
    <property type="protein sequence ID" value="MBC3757047.1"/>
    <property type="molecule type" value="Genomic_DNA"/>
</dbReference>
<dbReference type="AlphaFoldDB" id="A0A923H8W9"/>
<gene>
    <name evidence="1" type="ORF">H7U19_01430</name>
</gene>
<dbReference type="Proteomes" id="UP000656244">
    <property type="component" value="Unassembled WGS sequence"/>
</dbReference>
<sequence>MRPTLILILLFTLMSCEYFNIKKTTPEAILKEELKTFNWDEVDTYPSFSQCDSLSLKEEKKSCFESTLYAEISGFLQNQIIVVTEDVNDTLQLEFKVSKQGDLFLMKTEMDSLTQQQIPQLQRLLQKSLDSLPRIYPAIKRGQQVATEFKLPVIITVD</sequence>
<reference evidence="1" key="1">
    <citation type="submission" date="2020-08" db="EMBL/GenBank/DDBJ databases">
        <title>Hyunsoonleella sp. strain SJ7 genome sequencing and assembly.</title>
        <authorList>
            <person name="Kim I."/>
        </authorList>
    </citation>
    <scope>NUCLEOTIDE SEQUENCE</scope>
    <source>
        <strain evidence="1">SJ7</strain>
    </source>
</reference>
<evidence type="ECO:0000313" key="1">
    <source>
        <dbReference type="EMBL" id="MBC3757047.1"/>
    </source>
</evidence>
<accession>A0A923H8W9</accession>
<organism evidence="1 2">
    <name type="scientific">Hyunsoonleella aquatilis</name>
    <dbReference type="NCBI Taxonomy" id="2762758"/>
    <lineage>
        <taxon>Bacteria</taxon>
        <taxon>Pseudomonadati</taxon>
        <taxon>Bacteroidota</taxon>
        <taxon>Flavobacteriia</taxon>
        <taxon>Flavobacteriales</taxon>
        <taxon>Flavobacteriaceae</taxon>
    </lineage>
</organism>
<dbReference type="RefSeq" id="WP_186558055.1">
    <property type="nucleotide sequence ID" value="NZ_JACNMF010000001.1"/>
</dbReference>
<evidence type="ECO:0000313" key="2">
    <source>
        <dbReference type="Proteomes" id="UP000656244"/>
    </source>
</evidence>
<protein>
    <recommendedName>
        <fullName evidence="3">TonB C-terminal domain-containing protein</fullName>
    </recommendedName>
</protein>
<proteinExistence type="predicted"/>
<keyword evidence="2" id="KW-1185">Reference proteome</keyword>
<dbReference type="PROSITE" id="PS51257">
    <property type="entry name" value="PROKAR_LIPOPROTEIN"/>
    <property type="match status" value="1"/>
</dbReference>
<comment type="caution">
    <text evidence="1">The sequence shown here is derived from an EMBL/GenBank/DDBJ whole genome shotgun (WGS) entry which is preliminary data.</text>
</comment>